<dbReference type="RefSeq" id="WP_110373823.1">
    <property type="nucleotide sequence ID" value="NZ_JAHBRY010000001.1"/>
</dbReference>
<name>A0A2V3UBE5_9HYPH</name>
<feature type="region of interest" description="Disordered" evidence="4">
    <location>
        <begin position="481"/>
        <end position="516"/>
    </location>
</feature>
<keyword evidence="2" id="KW-1188">Viral release from host cell</keyword>
<feature type="compositionally biased region" description="Basic and acidic residues" evidence="4">
    <location>
        <begin position="485"/>
        <end position="495"/>
    </location>
</feature>
<dbReference type="Proteomes" id="UP000248021">
    <property type="component" value="Unassembled WGS sequence"/>
</dbReference>
<gene>
    <name evidence="5" type="ORF">C7450_10326</name>
</gene>
<keyword evidence="6" id="KW-1185">Reference proteome</keyword>
<comment type="subcellular location">
    <subcellularLocation>
        <location evidence="1">Virion</location>
    </subcellularLocation>
</comment>
<protein>
    <submittedName>
        <fullName evidence="5">Head-to-tail connecting protein</fullName>
    </submittedName>
</protein>
<reference evidence="5 6" key="1">
    <citation type="submission" date="2018-05" db="EMBL/GenBank/DDBJ databases">
        <title>Genomic Encyclopedia of Type Strains, Phase IV (KMG-IV): sequencing the most valuable type-strain genomes for metagenomic binning, comparative biology and taxonomic classification.</title>
        <authorList>
            <person name="Goeker M."/>
        </authorList>
    </citation>
    <scope>NUCLEOTIDE SEQUENCE [LARGE SCALE GENOMIC DNA]</scope>
    <source>
        <strain evidence="5 6">DSM 6462</strain>
    </source>
</reference>
<evidence type="ECO:0000256" key="4">
    <source>
        <dbReference type="SAM" id="MobiDB-lite"/>
    </source>
</evidence>
<evidence type="ECO:0000256" key="3">
    <source>
        <dbReference type="ARBA" id="ARBA00023219"/>
    </source>
</evidence>
<sequence length="538" mass="59841">MFGINHILDRHGELKAARQPAETQWRDIAKLMRPEQEDMFSGNSKTSAYDDIYDSTQLYALESFSGGIFGQLTNPANRWFELSLQDKDLAKWLPVKHWLYSVANVIYASISPSVSNFYSEAPAWFADLGAFGMGTLYQEEVPGKGRILDRVMPLGETYIDIDMDGDIDTVHREFKLKGVKAKREFPDLAEPASGCQDKSEYTFIHAVSLNPEFEAGRLGPRGMPWVSAYVSPDLRNFMRLGGYYQLPYHAVMWNRRPGRVYPVGPGHMARPDVAMLQEMERSHIVAAQHAAEPALLLPDESTITAADVVPNAVLYGAVSEDGRELARPLNRAQNLGLSREQSQQRRDAIREAFFFGLMQLMNRPQMTATEFLGFQEEKLRLMGPNLARIQGQGLSPFLSRRYRMLERAGQLPPPPPELEGHAIEVEYVSPLAKMQQAATGRAVLSWIGAVGQVAQTTGDSGVLDNIDGDAVVSVLHDAFGPPPAVRRDPREVEKIRKQRAALAAQQTELDQQEQSVAIQSEAAHAAQAQTLAADRVQP</sequence>
<comment type="caution">
    <text evidence="5">The sequence shown here is derived from an EMBL/GenBank/DDBJ whole genome shotgun (WGS) entry which is preliminary data.</text>
</comment>
<dbReference type="EMBL" id="QJJK01000003">
    <property type="protein sequence ID" value="PXW61511.1"/>
    <property type="molecule type" value="Genomic_DNA"/>
</dbReference>
<dbReference type="InterPro" id="IPR020991">
    <property type="entry name" value="Connector_podovirus"/>
</dbReference>
<dbReference type="Pfam" id="PF12236">
    <property type="entry name" value="Head-tail_con"/>
    <property type="match status" value="1"/>
</dbReference>
<dbReference type="AlphaFoldDB" id="A0A2V3UBE5"/>
<dbReference type="OrthoDB" id="1666403at2"/>
<keyword evidence="3" id="KW-0231">Viral genome packaging</keyword>
<accession>A0A2V3UBE5</accession>
<evidence type="ECO:0000256" key="1">
    <source>
        <dbReference type="ARBA" id="ARBA00004328"/>
    </source>
</evidence>
<organism evidence="5 6">
    <name type="scientific">Chelatococcus asaccharovorans</name>
    <dbReference type="NCBI Taxonomy" id="28210"/>
    <lineage>
        <taxon>Bacteria</taxon>
        <taxon>Pseudomonadati</taxon>
        <taxon>Pseudomonadota</taxon>
        <taxon>Alphaproteobacteria</taxon>
        <taxon>Hyphomicrobiales</taxon>
        <taxon>Chelatococcaceae</taxon>
        <taxon>Chelatococcus</taxon>
    </lineage>
</organism>
<evidence type="ECO:0000313" key="5">
    <source>
        <dbReference type="EMBL" id="PXW61511.1"/>
    </source>
</evidence>
<evidence type="ECO:0000256" key="2">
    <source>
        <dbReference type="ARBA" id="ARBA00022612"/>
    </source>
</evidence>
<evidence type="ECO:0000313" key="6">
    <source>
        <dbReference type="Proteomes" id="UP000248021"/>
    </source>
</evidence>
<feature type="compositionally biased region" description="Polar residues" evidence="4">
    <location>
        <begin position="504"/>
        <end position="516"/>
    </location>
</feature>
<proteinExistence type="predicted"/>